<dbReference type="GO" id="GO:0016020">
    <property type="term" value="C:membrane"/>
    <property type="evidence" value="ECO:0007669"/>
    <property type="project" value="UniProtKB-SubCell"/>
</dbReference>
<proteinExistence type="inferred from homology"/>
<feature type="transmembrane region" description="Helical" evidence="10">
    <location>
        <begin position="184"/>
        <end position="209"/>
    </location>
</feature>
<evidence type="ECO:0000256" key="9">
    <source>
        <dbReference type="SAM" id="MobiDB-lite"/>
    </source>
</evidence>
<feature type="transmembrane region" description="Helical" evidence="10">
    <location>
        <begin position="314"/>
        <end position="336"/>
    </location>
</feature>
<dbReference type="FunFam" id="1.20.1250.20:FF:000357">
    <property type="entry name" value="Glucose transporter, lmgt1"/>
    <property type="match status" value="1"/>
</dbReference>
<keyword evidence="3 8" id="KW-0813">Transport</keyword>
<evidence type="ECO:0000256" key="3">
    <source>
        <dbReference type="ARBA" id="ARBA00022448"/>
    </source>
</evidence>
<feature type="transmembrane region" description="Helical" evidence="10">
    <location>
        <begin position="378"/>
        <end position="398"/>
    </location>
</feature>
<dbReference type="PANTHER" id="PTHR23500:SF357">
    <property type="entry name" value="IP12678P"/>
    <property type="match status" value="1"/>
</dbReference>
<evidence type="ECO:0000256" key="1">
    <source>
        <dbReference type="ARBA" id="ARBA00004141"/>
    </source>
</evidence>
<comment type="subcellular location">
    <subcellularLocation>
        <location evidence="1">Membrane</location>
        <topology evidence="1">Multi-pass membrane protein</topology>
    </subcellularLocation>
</comment>
<evidence type="ECO:0000256" key="5">
    <source>
        <dbReference type="ARBA" id="ARBA00022692"/>
    </source>
</evidence>
<feature type="region of interest" description="Disordered" evidence="9">
    <location>
        <begin position="1"/>
        <end position="23"/>
    </location>
</feature>
<evidence type="ECO:0000256" key="7">
    <source>
        <dbReference type="ARBA" id="ARBA00023136"/>
    </source>
</evidence>
<keyword evidence="5 10" id="KW-0812">Transmembrane</keyword>
<evidence type="ECO:0000256" key="6">
    <source>
        <dbReference type="ARBA" id="ARBA00022989"/>
    </source>
</evidence>
<protein>
    <submittedName>
        <fullName evidence="12">Sugar (And other) transporter family protein</fullName>
    </submittedName>
</protein>
<dbReference type="InterPro" id="IPR005828">
    <property type="entry name" value="MFS_sugar_transport-like"/>
</dbReference>
<keyword evidence="7 10" id="KW-0472">Membrane</keyword>
<dbReference type="InterPro" id="IPR045262">
    <property type="entry name" value="STP/PLT_plant"/>
</dbReference>
<dbReference type="EMBL" id="RHLC01000054">
    <property type="protein sequence ID" value="TPP48760.1"/>
    <property type="molecule type" value="Genomic_DNA"/>
</dbReference>
<sequence>MSDKLEANRRRSNSDKEPIHDLAKKNVMEDEGDAPPFMSASNAKVMLVQAIGGSLNGYSIGFVGVYSTLFGYSTNCANFRSERGCTTAPNADCQWFPNATGTGYCGWPEITWSYSAKECQNPSGYSSSESGIFAGSMIAGCLIGSVFAGPLASTIGARLSFLLVGLVGVVSSVMCHVSTSENEFWVLIVGRFAIGLFLGVIGVACPVYTDQNAHPKWKRTIGVMFQVFTTLGIFVAAAVGLALGQSIWFDRDKDQMVMARMQGLCAFSTLFSLLTILLGIVMSESRAKFGGDDEEGGIELDPNEYGYVEMIPRLLMGAVMAGTLQLTGINAVMNYAPAIMGSLGLAPLVGNFVVMLWNFVTTLASIPLSYVFTMRQLFLFGSLFTSSMCLLMCGIPVYPGVSKKTEVKNGVAITGILLFILGFEVCVGPCYYVLTQDMFPLSFRPRGASFTQVTQFIFNLIINVFFLHPWDEKRDGKKRAAAPADGKRS</sequence>
<feature type="transmembrane region" description="Helical" evidence="10">
    <location>
        <begin position="159"/>
        <end position="177"/>
    </location>
</feature>
<comment type="similarity">
    <text evidence="2 8">Belongs to the major facilitator superfamily. Sugar transporter (TC 2.A.1.1) family.</text>
</comment>
<name>A0A504XRT6_LEIDO</name>
<organism evidence="12 13">
    <name type="scientific">Leishmania donovani</name>
    <dbReference type="NCBI Taxonomy" id="5661"/>
    <lineage>
        <taxon>Eukaryota</taxon>
        <taxon>Discoba</taxon>
        <taxon>Euglenozoa</taxon>
        <taxon>Kinetoplastea</taxon>
        <taxon>Metakinetoplastina</taxon>
        <taxon>Trypanosomatida</taxon>
        <taxon>Trypanosomatidae</taxon>
        <taxon>Leishmaniinae</taxon>
        <taxon>Leishmania</taxon>
    </lineage>
</organism>
<dbReference type="PANTHER" id="PTHR23500">
    <property type="entry name" value="SOLUTE CARRIER FAMILY 2, FACILITATED GLUCOSE TRANSPORTER"/>
    <property type="match status" value="1"/>
</dbReference>
<feature type="transmembrane region" description="Helical" evidence="10">
    <location>
        <begin position="410"/>
        <end position="434"/>
    </location>
</feature>
<reference evidence="13" key="1">
    <citation type="submission" date="2019-02" db="EMBL/GenBank/DDBJ databases">
        <title>FDA dAtabase for Regulatory Grade micrObial Sequences (FDA-ARGOS): Supporting development and validation of Infectious Disease Dx tests.</title>
        <authorList>
            <person name="Duncan R."/>
            <person name="Fisher C."/>
            <person name="Tallon L."/>
            <person name="Sadzewicz L."/>
            <person name="Sengamalay N."/>
            <person name="Ott S."/>
            <person name="Godinez A."/>
            <person name="Nagaraj S."/>
            <person name="Vavikolanu K."/>
            <person name="Nadendla S."/>
            <person name="Aluvathingal J."/>
            <person name="Sichtig H."/>
        </authorList>
    </citation>
    <scope>NUCLEOTIDE SEQUENCE [LARGE SCALE GENOMIC DNA]</scope>
    <source>
        <strain evidence="13">FDAARGOS_361</strain>
    </source>
</reference>
<evidence type="ECO:0000259" key="11">
    <source>
        <dbReference type="PROSITE" id="PS50850"/>
    </source>
</evidence>
<comment type="caution">
    <text evidence="12">The sequence shown here is derived from an EMBL/GenBank/DDBJ whole genome shotgun (WGS) entry which is preliminary data.</text>
</comment>
<dbReference type="GO" id="GO:0015144">
    <property type="term" value="F:carbohydrate transmembrane transporter activity"/>
    <property type="evidence" value="ECO:0007669"/>
    <property type="project" value="InterPro"/>
</dbReference>
<evidence type="ECO:0000256" key="2">
    <source>
        <dbReference type="ARBA" id="ARBA00010992"/>
    </source>
</evidence>
<feature type="transmembrane region" description="Helical" evidence="10">
    <location>
        <begin position="454"/>
        <end position="470"/>
    </location>
</feature>
<dbReference type="NCBIfam" id="TIGR00879">
    <property type="entry name" value="SP"/>
    <property type="match status" value="1"/>
</dbReference>
<dbReference type="InterPro" id="IPR003663">
    <property type="entry name" value="Sugar/inositol_transpt"/>
</dbReference>
<dbReference type="SUPFAM" id="SSF103473">
    <property type="entry name" value="MFS general substrate transporter"/>
    <property type="match status" value="1"/>
</dbReference>
<evidence type="ECO:0000313" key="12">
    <source>
        <dbReference type="EMBL" id="TPP48760.1"/>
    </source>
</evidence>
<evidence type="ECO:0000256" key="4">
    <source>
        <dbReference type="ARBA" id="ARBA00022597"/>
    </source>
</evidence>
<evidence type="ECO:0000256" key="10">
    <source>
        <dbReference type="SAM" id="Phobius"/>
    </source>
</evidence>
<dbReference type="Pfam" id="PF00083">
    <property type="entry name" value="Sugar_tr"/>
    <property type="match status" value="2"/>
</dbReference>
<dbReference type="PRINTS" id="PR00171">
    <property type="entry name" value="SUGRTRNSPORT"/>
</dbReference>
<feature type="transmembrane region" description="Helical" evidence="10">
    <location>
        <begin position="221"/>
        <end position="243"/>
    </location>
</feature>
<keyword evidence="4" id="KW-0762">Sugar transport</keyword>
<evidence type="ECO:0000256" key="8">
    <source>
        <dbReference type="RuleBase" id="RU003346"/>
    </source>
</evidence>
<evidence type="ECO:0000313" key="13">
    <source>
        <dbReference type="Proteomes" id="UP000318447"/>
    </source>
</evidence>
<dbReference type="PROSITE" id="PS50850">
    <property type="entry name" value="MFS"/>
    <property type="match status" value="1"/>
</dbReference>
<feature type="transmembrane region" description="Helical" evidence="10">
    <location>
        <begin position="348"/>
        <end position="372"/>
    </location>
</feature>
<keyword evidence="6 10" id="KW-1133">Transmembrane helix</keyword>
<dbReference type="VEuPathDB" id="TriTrypDB:LdCL_360073200"/>
<dbReference type="InterPro" id="IPR036259">
    <property type="entry name" value="MFS_trans_sf"/>
</dbReference>
<dbReference type="Gene3D" id="1.20.1250.20">
    <property type="entry name" value="MFS general substrate transporter like domains"/>
    <property type="match status" value="2"/>
</dbReference>
<feature type="transmembrane region" description="Helical" evidence="10">
    <location>
        <begin position="264"/>
        <end position="282"/>
    </location>
</feature>
<dbReference type="Proteomes" id="UP000318447">
    <property type="component" value="Unassembled WGS sequence"/>
</dbReference>
<dbReference type="AlphaFoldDB" id="A0A504XRT6"/>
<feature type="domain" description="Major facilitator superfamily (MFS) profile" evidence="11">
    <location>
        <begin position="45"/>
        <end position="489"/>
    </location>
</feature>
<dbReference type="VEuPathDB" id="TriTrypDB:LDHU3_36.8690"/>
<dbReference type="VEuPathDB" id="TriTrypDB:LdBPK_330310.1"/>
<accession>A0A504XRT6</accession>
<gene>
    <name evidence="12" type="ORF">CGC21_15550</name>
</gene>
<dbReference type="InterPro" id="IPR020846">
    <property type="entry name" value="MFS_dom"/>
</dbReference>